<dbReference type="Pfam" id="PF13240">
    <property type="entry name" value="Zn_Ribbon_1"/>
    <property type="match status" value="1"/>
</dbReference>
<dbReference type="InterPro" id="IPR038587">
    <property type="entry name" value="Ribosomal_eL40_sf"/>
</dbReference>
<feature type="compositionally biased region" description="Acidic residues" evidence="1">
    <location>
        <begin position="137"/>
        <end position="151"/>
    </location>
</feature>
<sequence>MGTDFFESLGKTISKTAEKVGKKAEEVVGVQKLRAQLAGTEREIEKNCQDLGEIVYKRFVDGEVMSEEVAIVCDEITRLRGQAADLREEIAAQRGEAICPACGAHGPKEASFCMKCGAPIPKEEEPEEAHVTPAPEAQEEPEKAEEEDKEA</sequence>
<feature type="region of interest" description="Disordered" evidence="1">
    <location>
        <begin position="123"/>
        <end position="151"/>
    </location>
</feature>
<evidence type="ECO:0000259" key="2">
    <source>
        <dbReference type="Pfam" id="PF13240"/>
    </source>
</evidence>
<reference evidence="3" key="1">
    <citation type="submission" date="2020-10" db="EMBL/GenBank/DDBJ databases">
        <authorList>
            <person name="Gilroy R."/>
        </authorList>
    </citation>
    <scope>NUCLEOTIDE SEQUENCE</scope>
    <source>
        <strain evidence="3">ChiSxjej1B13-7041</strain>
    </source>
</reference>
<feature type="domain" description="Zinc-ribbon" evidence="2">
    <location>
        <begin position="99"/>
        <end position="120"/>
    </location>
</feature>
<dbReference type="InterPro" id="IPR026870">
    <property type="entry name" value="Zinc_ribbon_dom"/>
</dbReference>
<evidence type="ECO:0000313" key="4">
    <source>
        <dbReference type="Proteomes" id="UP000886841"/>
    </source>
</evidence>
<dbReference type="Proteomes" id="UP000886841">
    <property type="component" value="Unassembled WGS sequence"/>
</dbReference>
<dbReference type="AlphaFoldDB" id="A0A9D1JH93"/>
<name>A0A9D1JH93_9FIRM</name>
<evidence type="ECO:0000256" key="1">
    <source>
        <dbReference type="SAM" id="MobiDB-lite"/>
    </source>
</evidence>
<evidence type="ECO:0000313" key="3">
    <source>
        <dbReference type="EMBL" id="HIR94271.1"/>
    </source>
</evidence>
<reference evidence="3" key="2">
    <citation type="journal article" date="2021" name="PeerJ">
        <title>Extensive microbial diversity within the chicken gut microbiome revealed by metagenomics and culture.</title>
        <authorList>
            <person name="Gilroy R."/>
            <person name="Ravi A."/>
            <person name="Getino M."/>
            <person name="Pursley I."/>
            <person name="Horton D.L."/>
            <person name="Alikhan N.F."/>
            <person name="Baker D."/>
            <person name="Gharbi K."/>
            <person name="Hall N."/>
            <person name="Watson M."/>
            <person name="Adriaenssens E.M."/>
            <person name="Foster-Nyarko E."/>
            <person name="Jarju S."/>
            <person name="Secka A."/>
            <person name="Antonio M."/>
            <person name="Oren A."/>
            <person name="Chaudhuri R.R."/>
            <person name="La Ragione R."/>
            <person name="Hildebrand F."/>
            <person name="Pallen M.J."/>
        </authorList>
    </citation>
    <scope>NUCLEOTIDE SEQUENCE</scope>
    <source>
        <strain evidence="3">ChiSxjej1B13-7041</strain>
    </source>
</reference>
<protein>
    <submittedName>
        <fullName evidence="3">Zinc ribbon domain-containing protein</fullName>
    </submittedName>
</protein>
<gene>
    <name evidence="3" type="ORF">IAB98_12715</name>
</gene>
<dbReference type="Gene3D" id="4.10.1060.50">
    <property type="match status" value="1"/>
</dbReference>
<accession>A0A9D1JH93</accession>
<proteinExistence type="predicted"/>
<dbReference type="EMBL" id="DVHU01000113">
    <property type="protein sequence ID" value="HIR94271.1"/>
    <property type="molecule type" value="Genomic_DNA"/>
</dbReference>
<comment type="caution">
    <text evidence="3">The sequence shown here is derived from an EMBL/GenBank/DDBJ whole genome shotgun (WGS) entry which is preliminary data.</text>
</comment>
<organism evidence="3 4">
    <name type="scientific">Candidatus Egerieimonas intestinavium</name>
    <dbReference type="NCBI Taxonomy" id="2840777"/>
    <lineage>
        <taxon>Bacteria</taxon>
        <taxon>Bacillati</taxon>
        <taxon>Bacillota</taxon>
        <taxon>Clostridia</taxon>
        <taxon>Lachnospirales</taxon>
        <taxon>Lachnospiraceae</taxon>
        <taxon>Lachnospiraceae incertae sedis</taxon>
        <taxon>Candidatus Egerieimonas</taxon>
    </lineage>
</organism>